<reference evidence="1" key="1">
    <citation type="submission" date="2019-10" db="EMBL/GenBank/DDBJ databases">
        <authorList>
            <consortium name="DOE Joint Genome Institute"/>
            <person name="Kuo A."/>
            <person name="Miyauchi S."/>
            <person name="Kiss E."/>
            <person name="Drula E."/>
            <person name="Kohler A."/>
            <person name="Sanchez-Garcia M."/>
            <person name="Andreopoulos B."/>
            <person name="Barry K.W."/>
            <person name="Bonito G."/>
            <person name="Buee M."/>
            <person name="Carver A."/>
            <person name="Chen C."/>
            <person name="Cichocki N."/>
            <person name="Clum A."/>
            <person name="Culley D."/>
            <person name="Crous P.W."/>
            <person name="Fauchery L."/>
            <person name="Girlanda M."/>
            <person name="Hayes R."/>
            <person name="Keri Z."/>
            <person name="LaButti K."/>
            <person name="Lipzen A."/>
            <person name="Lombard V."/>
            <person name="Magnuson J."/>
            <person name="Maillard F."/>
            <person name="Morin E."/>
            <person name="Murat C."/>
            <person name="Nolan M."/>
            <person name="Ohm R."/>
            <person name="Pangilinan J."/>
            <person name="Pereira M."/>
            <person name="Perotto S."/>
            <person name="Peter M."/>
            <person name="Riley R."/>
            <person name="Sitrit Y."/>
            <person name="Stielow B."/>
            <person name="Szollosi G."/>
            <person name="Zifcakova L."/>
            <person name="Stursova M."/>
            <person name="Spatafora J.W."/>
            <person name="Tedersoo L."/>
            <person name="Vaario L.-M."/>
            <person name="Yamada A."/>
            <person name="Yan M."/>
            <person name="Wang P."/>
            <person name="Xu J."/>
            <person name="Bruns T."/>
            <person name="Baldrian P."/>
            <person name="Vilgalys R."/>
            <person name="Henrissat B."/>
            <person name="Grigoriev I.V."/>
            <person name="Hibbett D."/>
            <person name="Nagy L.G."/>
            <person name="Martin F.M."/>
        </authorList>
    </citation>
    <scope>NUCLEOTIDE SEQUENCE</scope>
    <source>
        <strain evidence="1">BED1</strain>
    </source>
</reference>
<evidence type="ECO:0000313" key="2">
    <source>
        <dbReference type="Proteomes" id="UP001194468"/>
    </source>
</evidence>
<organism evidence="1 2">
    <name type="scientific">Boletus edulis BED1</name>
    <dbReference type="NCBI Taxonomy" id="1328754"/>
    <lineage>
        <taxon>Eukaryota</taxon>
        <taxon>Fungi</taxon>
        <taxon>Dikarya</taxon>
        <taxon>Basidiomycota</taxon>
        <taxon>Agaricomycotina</taxon>
        <taxon>Agaricomycetes</taxon>
        <taxon>Agaricomycetidae</taxon>
        <taxon>Boletales</taxon>
        <taxon>Boletineae</taxon>
        <taxon>Boletaceae</taxon>
        <taxon>Boletoideae</taxon>
        <taxon>Boletus</taxon>
    </lineage>
</organism>
<dbReference type="AlphaFoldDB" id="A0AAD4BP95"/>
<comment type="caution">
    <text evidence="1">The sequence shown here is derived from an EMBL/GenBank/DDBJ whole genome shotgun (WGS) entry which is preliminary data.</text>
</comment>
<dbReference type="Proteomes" id="UP001194468">
    <property type="component" value="Unassembled WGS sequence"/>
</dbReference>
<proteinExistence type="predicted"/>
<sequence length="196" mass="21264">MTLHHGATVARKMSSDHSWMPIFLNSRTLVTYFWFPTGTFAFLPIHAAGLYDTQHSQPGHEVSDFVTSPYVPTLWILAQPLNPSGVDSGLCLADGRCLKLRDIVALSRPHGGLAFLSVCHVTRRRSTLRQDCCSLDVAMGRCGRSALSDGPGLAPDGARDVYEQLFPNTRPDYQDAARTLHGADSGASFATCLAST</sequence>
<protein>
    <submittedName>
        <fullName evidence="1">Uncharacterized protein</fullName>
    </submittedName>
</protein>
<keyword evidence="2" id="KW-1185">Reference proteome</keyword>
<gene>
    <name evidence="1" type="ORF">L210DRAFT_3548440</name>
</gene>
<reference evidence="1" key="2">
    <citation type="journal article" date="2020" name="Nat. Commun.">
        <title>Large-scale genome sequencing of mycorrhizal fungi provides insights into the early evolution of symbiotic traits.</title>
        <authorList>
            <person name="Miyauchi S."/>
            <person name="Kiss E."/>
            <person name="Kuo A."/>
            <person name="Drula E."/>
            <person name="Kohler A."/>
            <person name="Sanchez-Garcia M."/>
            <person name="Morin E."/>
            <person name="Andreopoulos B."/>
            <person name="Barry K.W."/>
            <person name="Bonito G."/>
            <person name="Buee M."/>
            <person name="Carver A."/>
            <person name="Chen C."/>
            <person name="Cichocki N."/>
            <person name="Clum A."/>
            <person name="Culley D."/>
            <person name="Crous P.W."/>
            <person name="Fauchery L."/>
            <person name="Girlanda M."/>
            <person name="Hayes R.D."/>
            <person name="Keri Z."/>
            <person name="LaButti K."/>
            <person name="Lipzen A."/>
            <person name="Lombard V."/>
            <person name="Magnuson J."/>
            <person name="Maillard F."/>
            <person name="Murat C."/>
            <person name="Nolan M."/>
            <person name="Ohm R.A."/>
            <person name="Pangilinan J."/>
            <person name="Pereira M.F."/>
            <person name="Perotto S."/>
            <person name="Peter M."/>
            <person name="Pfister S."/>
            <person name="Riley R."/>
            <person name="Sitrit Y."/>
            <person name="Stielow J.B."/>
            <person name="Szollosi G."/>
            <person name="Zifcakova L."/>
            <person name="Stursova M."/>
            <person name="Spatafora J.W."/>
            <person name="Tedersoo L."/>
            <person name="Vaario L.M."/>
            <person name="Yamada A."/>
            <person name="Yan M."/>
            <person name="Wang P."/>
            <person name="Xu J."/>
            <person name="Bruns T."/>
            <person name="Baldrian P."/>
            <person name="Vilgalys R."/>
            <person name="Dunand C."/>
            <person name="Henrissat B."/>
            <person name="Grigoriev I.V."/>
            <person name="Hibbett D."/>
            <person name="Nagy L.G."/>
            <person name="Martin F.M."/>
        </authorList>
    </citation>
    <scope>NUCLEOTIDE SEQUENCE</scope>
    <source>
        <strain evidence="1">BED1</strain>
    </source>
</reference>
<accession>A0AAD4BP95</accession>
<name>A0AAD4BP95_BOLED</name>
<evidence type="ECO:0000313" key="1">
    <source>
        <dbReference type="EMBL" id="KAF8436572.1"/>
    </source>
</evidence>
<dbReference type="EMBL" id="WHUW01000021">
    <property type="protein sequence ID" value="KAF8436572.1"/>
    <property type="molecule type" value="Genomic_DNA"/>
</dbReference>